<reference evidence="13" key="4">
    <citation type="submission" date="2025-04" db="UniProtKB">
        <authorList>
            <consortium name="RefSeq"/>
        </authorList>
    </citation>
    <scope>IDENTIFICATION</scope>
    <source>
        <tissue evidence="13">Whole organism</tissue>
    </source>
</reference>
<keyword evidence="4 9" id="KW-0812">Transmembrane</keyword>
<dbReference type="SUPFAM" id="SSF144091">
    <property type="entry name" value="Rhomboid-like"/>
    <property type="match status" value="1"/>
</dbReference>
<feature type="domain" description="Peptidase S54 rhomboid" evidence="10">
    <location>
        <begin position="70"/>
        <end position="221"/>
    </location>
</feature>
<reference evidence="11" key="1">
    <citation type="submission" date="2014-08" db="EMBL/GenBank/DDBJ databases">
        <authorList>
            <person name="Murali S."/>
            <person name="Richards S."/>
            <person name="Bandaranaike D."/>
            <person name="Bellair M."/>
            <person name="Blankenburg K."/>
            <person name="Chao H."/>
            <person name="Dinh H."/>
            <person name="Doddapaneni H."/>
            <person name="Dugan-Rocha S."/>
            <person name="Elkadiri S."/>
            <person name="Gnanaolivu R."/>
            <person name="Hughes D."/>
            <person name="Lee S."/>
            <person name="Li M."/>
            <person name="Ming W."/>
            <person name="Munidasa M."/>
            <person name="Muniz J."/>
            <person name="Nguyen L."/>
            <person name="Osuji N."/>
            <person name="Pu L.-L."/>
            <person name="Puazo M."/>
            <person name="Skinner E."/>
            <person name="Qu C."/>
            <person name="Quiroz J."/>
            <person name="Raj R."/>
            <person name="Weissenberger G."/>
            <person name="Xin Y."/>
            <person name="Zou X."/>
            <person name="Han Y."/>
            <person name="Worley K."/>
            <person name="Muzny D."/>
            <person name="Gibbs R."/>
        </authorList>
    </citation>
    <scope>NUCLEOTIDE SEQUENCE</scope>
    <source>
        <strain evidence="11">HAZT.00-mixed</strain>
        <tissue evidence="11">Whole organism</tissue>
    </source>
</reference>
<feature type="transmembrane region" description="Helical" evidence="9">
    <location>
        <begin position="28"/>
        <end position="48"/>
    </location>
</feature>
<dbReference type="KEGG" id="hazt:108667513"/>
<evidence type="ECO:0000256" key="7">
    <source>
        <dbReference type="ARBA" id="ARBA00023136"/>
    </source>
</evidence>
<evidence type="ECO:0000256" key="4">
    <source>
        <dbReference type="ARBA" id="ARBA00022692"/>
    </source>
</evidence>
<dbReference type="Pfam" id="PF01694">
    <property type="entry name" value="Rhomboid"/>
    <property type="match status" value="1"/>
</dbReference>
<dbReference type="PANTHER" id="PTHR43066:SF1">
    <property type="entry name" value="RHOMBOID PROTEIN 2"/>
    <property type="match status" value="1"/>
</dbReference>
<evidence type="ECO:0000259" key="10">
    <source>
        <dbReference type="Pfam" id="PF01694"/>
    </source>
</evidence>
<keyword evidence="6 9" id="KW-1133">Transmembrane helix</keyword>
<evidence type="ECO:0000313" key="11">
    <source>
        <dbReference type="EMBL" id="KAA0188475.1"/>
    </source>
</evidence>
<evidence type="ECO:0000256" key="5">
    <source>
        <dbReference type="ARBA" id="ARBA00022801"/>
    </source>
</evidence>
<dbReference type="InterPro" id="IPR022764">
    <property type="entry name" value="Peptidase_S54_rhomboid_dom"/>
</dbReference>
<reference evidence="11" key="2">
    <citation type="journal article" date="2018" name="Environ. Sci. Technol.">
        <title>The Toxicogenome of Hyalella azteca: A Model for Sediment Ecotoxicology and Evolutionary Toxicology.</title>
        <authorList>
            <person name="Poynton H.C."/>
            <person name="Hasenbein S."/>
            <person name="Benoit J.B."/>
            <person name="Sepulveda M.S."/>
            <person name="Poelchau M.F."/>
            <person name="Hughes D.S.T."/>
            <person name="Murali S.C."/>
            <person name="Chen S."/>
            <person name="Glastad K.M."/>
            <person name="Goodisman M.A.D."/>
            <person name="Werren J.H."/>
            <person name="Vineis J.H."/>
            <person name="Bowen J.L."/>
            <person name="Friedrich M."/>
            <person name="Jones J."/>
            <person name="Robertson H.M."/>
            <person name="Feyereisen R."/>
            <person name="Mechler-Hickson A."/>
            <person name="Mathers N."/>
            <person name="Lee C.E."/>
            <person name="Colbourne J.K."/>
            <person name="Biales A."/>
            <person name="Johnston J.S."/>
            <person name="Wellborn G.A."/>
            <person name="Rosendale A.J."/>
            <person name="Cridge A.G."/>
            <person name="Munoz-Torres M.C."/>
            <person name="Bain P.A."/>
            <person name="Manny A.R."/>
            <person name="Major K.M."/>
            <person name="Lambert F.N."/>
            <person name="Vulpe C.D."/>
            <person name="Tuck P."/>
            <person name="Blalock B.J."/>
            <person name="Lin Y.Y."/>
            <person name="Smith M.E."/>
            <person name="Ochoa-Acuna H."/>
            <person name="Chen M.M."/>
            <person name="Childers C.P."/>
            <person name="Qu J."/>
            <person name="Dugan S."/>
            <person name="Lee S.L."/>
            <person name="Chao H."/>
            <person name="Dinh H."/>
            <person name="Han Y."/>
            <person name="Doddapaneni H."/>
            <person name="Worley K.C."/>
            <person name="Muzny D.M."/>
            <person name="Gibbs R.A."/>
            <person name="Richards S."/>
        </authorList>
    </citation>
    <scope>NUCLEOTIDE SEQUENCE</scope>
    <source>
        <strain evidence="11">HAZT.00-mixed</strain>
        <tissue evidence="11">Whole organism</tissue>
    </source>
</reference>
<keyword evidence="5" id="KW-0378">Hydrolase</keyword>
<dbReference type="Proteomes" id="UP000694843">
    <property type="component" value="Unplaced"/>
</dbReference>
<evidence type="ECO:0000256" key="8">
    <source>
        <dbReference type="SAM" id="MobiDB-lite"/>
    </source>
</evidence>
<evidence type="ECO:0000256" key="9">
    <source>
        <dbReference type="SAM" id="Phobius"/>
    </source>
</evidence>
<accession>A0A6A0GU48</accession>
<evidence type="ECO:0000256" key="2">
    <source>
        <dbReference type="ARBA" id="ARBA00009045"/>
    </source>
</evidence>
<dbReference type="EMBL" id="JQDR03014219">
    <property type="protein sequence ID" value="KAA0188475.1"/>
    <property type="molecule type" value="Genomic_DNA"/>
</dbReference>
<proteinExistence type="inferred from homology"/>
<gene>
    <name evidence="13" type="primary">LOC108667513</name>
    <name evidence="11" type="ORF">HAZT_HAZT010751</name>
</gene>
<evidence type="ECO:0000256" key="6">
    <source>
        <dbReference type="ARBA" id="ARBA00022989"/>
    </source>
</evidence>
<dbReference type="InterPro" id="IPR035952">
    <property type="entry name" value="Rhomboid-like_sf"/>
</dbReference>
<evidence type="ECO:0000313" key="12">
    <source>
        <dbReference type="Proteomes" id="UP000694843"/>
    </source>
</evidence>
<dbReference type="RefSeq" id="XP_018010035.1">
    <property type="nucleotide sequence ID" value="XM_018154546.2"/>
</dbReference>
<dbReference type="GO" id="GO:0004252">
    <property type="term" value="F:serine-type endopeptidase activity"/>
    <property type="evidence" value="ECO:0007669"/>
    <property type="project" value="InterPro"/>
</dbReference>
<keyword evidence="7 9" id="KW-0472">Membrane</keyword>
<dbReference type="OrthoDB" id="10257275at2759"/>
<dbReference type="AlphaFoldDB" id="A0A6A0GU48"/>
<evidence type="ECO:0000256" key="3">
    <source>
        <dbReference type="ARBA" id="ARBA00022670"/>
    </source>
</evidence>
<dbReference type="Gene3D" id="1.20.1540.10">
    <property type="entry name" value="Rhomboid-like"/>
    <property type="match status" value="1"/>
</dbReference>
<feature type="transmembrane region" description="Helical" evidence="9">
    <location>
        <begin position="108"/>
        <end position="127"/>
    </location>
</feature>
<sequence>MRPRGGVRALGVGILLLAYRIMSAGLQYIPPVTLALILLQAALFTGVLNPPWTSDTVCLSAQSVLVWGDYRRLLLAALEHTSDMHLYYNMSSLLIKGVSQEKRLGSRVFFMLILLLTAATSMSYVGLMEAAARYLHPSYRTQCAIGFSGVLFALKVVSTYHESRGYETASTSLLWHLHITVPTRYAVWVELLVIHILVPRSSFAGHLAGILVGLAYVTTGFEKTLYDIDYMFRSIFLGESYTYARGRARRTRDNFEDEPGPRMRYYGRPEEYRAYSREDFNPTRNFEPMFAETSRRRRHQAAPSPSAPSAEDVHEPALPADPEELRRLRLQRFQ</sequence>
<feature type="transmembrane region" description="Helical" evidence="9">
    <location>
        <begin position="5"/>
        <end position="22"/>
    </location>
</feature>
<comment type="similarity">
    <text evidence="2">Belongs to the peptidase S54 family.</text>
</comment>
<feature type="region of interest" description="Disordered" evidence="8">
    <location>
        <begin position="283"/>
        <end position="334"/>
    </location>
</feature>
<dbReference type="GO" id="GO:0006508">
    <property type="term" value="P:proteolysis"/>
    <property type="evidence" value="ECO:0007669"/>
    <property type="project" value="UniProtKB-KW"/>
</dbReference>
<dbReference type="PANTHER" id="PTHR43066">
    <property type="entry name" value="RHOMBOID-RELATED PROTEIN"/>
    <property type="match status" value="1"/>
</dbReference>
<dbReference type="GO" id="GO:0016020">
    <property type="term" value="C:membrane"/>
    <property type="evidence" value="ECO:0007669"/>
    <property type="project" value="UniProtKB-SubCell"/>
</dbReference>
<reference evidence="11" key="3">
    <citation type="submission" date="2019-06" db="EMBL/GenBank/DDBJ databases">
        <authorList>
            <person name="Poynton C."/>
            <person name="Hasenbein S."/>
            <person name="Benoit J.B."/>
            <person name="Sepulveda M.S."/>
            <person name="Poelchau M.F."/>
            <person name="Murali S.C."/>
            <person name="Chen S."/>
            <person name="Glastad K.M."/>
            <person name="Werren J.H."/>
            <person name="Vineis J.H."/>
            <person name="Bowen J.L."/>
            <person name="Friedrich M."/>
            <person name="Jones J."/>
            <person name="Robertson H.M."/>
            <person name="Feyereisen R."/>
            <person name="Mechler-Hickson A."/>
            <person name="Mathers N."/>
            <person name="Lee C.E."/>
            <person name="Colbourne J.K."/>
            <person name="Biales A."/>
            <person name="Johnston J.S."/>
            <person name="Wellborn G.A."/>
            <person name="Rosendale A.J."/>
            <person name="Cridge A.G."/>
            <person name="Munoz-Torres M.C."/>
            <person name="Bain P.A."/>
            <person name="Manny A.R."/>
            <person name="Major K.M."/>
            <person name="Lambert F.N."/>
            <person name="Vulpe C.D."/>
            <person name="Tuck P."/>
            <person name="Blalock B.J."/>
            <person name="Lin Y.-Y."/>
            <person name="Smith M.E."/>
            <person name="Ochoa-Acuna H."/>
            <person name="Chen M.-J.M."/>
            <person name="Childers C.P."/>
            <person name="Qu J."/>
            <person name="Dugan S."/>
            <person name="Lee S.L."/>
            <person name="Chao H."/>
            <person name="Dinh H."/>
            <person name="Han Y."/>
            <person name="Doddapaneni H."/>
            <person name="Worley K.C."/>
            <person name="Muzny D.M."/>
            <person name="Gibbs R.A."/>
            <person name="Richards S."/>
        </authorList>
    </citation>
    <scope>NUCLEOTIDE SEQUENCE</scope>
    <source>
        <strain evidence="11">HAZT.00-mixed</strain>
        <tissue evidence="11">Whole organism</tissue>
    </source>
</reference>
<keyword evidence="3" id="KW-0645">Protease</keyword>
<feature type="compositionally biased region" description="Low complexity" evidence="8">
    <location>
        <begin position="301"/>
        <end position="310"/>
    </location>
</feature>
<evidence type="ECO:0000313" key="13">
    <source>
        <dbReference type="RefSeq" id="XP_018010035.1"/>
    </source>
</evidence>
<organism evidence="11">
    <name type="scientific">Hyalella azteca</name>
    <name type="common">Amphipod</name>
    <dbReference type="NCBI Taxonomy" id="294128"/>
    <lineage>
        <taxon>Eukaryota</taxon>
        <taxon>Metazoa</taxon>
        <taxon>Ecdysozoa</taxon>
        <taxon>Arthropoda</taxon>
        <taxon>Crustacea</taxon>
        <taxon>Multicrustacea</taxon>
        <taxon>Malacostraca</taxon>
        <taxon>Eumalacostraca</taxon>
        <taxon>Peracarida</taxon>
        <taxon>Amphipoda</taxon>
        <taxon>Senticaudata</taxon>
        <taxon>Talitrida</taxon>
        <taxon>Talitroidea</taxon>
        <taxon>Hyalellidae</taxon>
        <taxon>Hyalella</taxon>
    </lineage>
</organism>
<evidence type="ECO:0000256" key="1">
    <source>
        <dbReference type="ARBA" id="ARBA00004141"/>
    </source>
</evidence>
<protein>
    <submittedName>
        <fullName evidence="13">Rhomboid-related protein 4</fullName>
    </submittedName>
</protein>
<dbReference type="Proteomes" id="UP000711488">
    <property type="component" value="Unassembled WGS sequence"/>
</dbReference>
<dbReference type="GeneID" id="108667513"/>
<keyword evidence="12" id="KW-1185">Reference proteome</keyword>
<comment type="subcellular location">
    <subcellularLocation>
        <location evidence="1">Membrane</location>
        <topology evidence="1">Multi-pass membrane protein</topology>
    </subcellularLocation>
</comment>
<name>A0A6A0GU48_HYAAZ</name>